<name>A0A0A9CMM0_ARUDO</name>
<organism evidence="1">
    <name type="scientific">Arundo donax</name>
    <name type="common">Giant reed</name>
    <name type="synonym">Donax arundinaceus</name>
    <dbReference type="NCBI Taxonomy" id="35708"/>
    <lineage>
        <taxon>Eukaryota</taxon>
        <taxon>Viridiplantae</taxon>
        <taxon>Streptophyta</taxon>
        <taxon>Embryophyta</taxon>
        <taxon>Tracheophyta</taxon>
        <taxon>Spermatophyta</taxon>
        <taxon>Magnoliopsida</taxon>
        <taxon>Liliopsida</taxon>
        <taxon>Poales</taxon>
        <taxon>Poaceae</taxon>
        <taxon>PACMAD clade</taxon>
        <taxon>Arundinoideae</taxon>
        <taxon>Arundineae</taxon>
        <taxon>Arundo</taxon>
    </lineage>
</organism>
<accession>A0A0A9CMM0</accession>
<reference evidence="1" key="2">
    <citation type="journal article" date="2015" name="Data Brief">
        <title>Shoot transcriptome of the giant reed, Arundo donax.</title>
        <authorList>
            <person name="Barrero R.A."/>
            <person name="Guerrero F.D."/>
            <person name="Moolhuijzen P."/>
            <person name="Goolsby J.A."/>
            <person name="Tidwell J."/>
            <person name="Bellgard S.E."/>
            <person name="Bellgard M.I."/>
        </authorList>
    </citation>
    <scope>NUCLEOTIDE SEQUENCE</scope>
    <source>
        <tissue evidence="1">Shoot tissue taken approximately 20 cm above the soil surface</tissue>
    </source>
</reference>
<proteinExistence type="predicted"/>
<dbReference type="AlphaFoldDB" id="A0A0A9CMM0"/>
<evidence type="ECO:0000313" key="1">
    <source>
        <dbReference type="EMBL" id="JAD75678.1"/>
    </source>
</evidence>
<dbReference type="EMBL" id="GBRH01222217">
    <property type="protein sequence ID" value="JAD75678.1"/>
    <property type="molecule type" value="Transcribed_RNA"/>
</dbReference>
<reference evidence="1" key="1">
    <citation type="submission" date="2014-09" db="EMBL/GenBank/DDBJ databases">
        <authorList>
            <person name="Magalhaes I.L.F."/>
            <person name="Oliveira U."/>
            <person name="Santos F.R."/>
            <person name="Vidigal T.H.D.A."/>
            <person name="Brescovit A.D."/>
            <person name="Santos A.J."/>
        </authorList>
    </citation>
    <scope>NUCLEOTIDE SEQUENCE</scope>
    <source>
        <tissue evidence="1">Shoot tissue taken approximately 20 cm above the soil surface</tissue>
    </source>
</reference>
<protein>
    <submittedName>
        <fullName evidence="1">Uncharacterized protein</fullName>
    </submittedName>
</protein>
<sequence>MPFTTIHTYIEELFLTCTSALVPESAPTAFCRFLPSVNSGQLLALLHWSLSLSTNHSLAPCTTFINIRPCTTEKEALPSATTCFLLRVEGKAAF</sequence>